<name>A0AAV0BWB6_PHAPC</name>
<comment type="caution">
    <text evidence="7">The sequence shown here is derived from an EMBL/GenBank/DDBJ whole genome shotgun (WGS) entry which is preliminary data.</text>
</comment>
<dbReference type="Pfam" id="PF04063">
    <property type="entry name" value="DUF383"/>
    <property type="match status" value="1"/>
</dbReference>
<feature type="domain" description="Protein HGH1 N-terminal" evidence="5">
    <location>
        <begin position="120"/>
        <end position="330"/>
    </location>
</feature>
<dbReference type="InterPro" id="IPR007206">
    <property type="entry name" value="Protein_HGH1_C"/>
</dbReference>
<dbReference type="Pfam" id="PF04064">
    <property type="entry name" value="DUF384"/>
    <property type="match status" value="1"/>
</dbReference>
<dbReference type="InterPro" id="IPR011989">
    <property type="entry name" value="ARM-like"/>
</dbReference>
<organism evidence="7 8">
    <name type="scientific">Phakopsora pachyrhizi</name>
    <name type="common">Asian soybean rust disease fungus</name>
    <dbReference type="NCBI Taxonomy" id="170000"/>
    <lineage>
        <taxon>Eukaryota</taxon>
        <taxon>Fungi</taxon>
        <taxon>Dikarya</taxon>
        <taxon>Basidiomycota</taxon>
        <taxon>Pucciniomycotina</taxon>
        <taxon>Pucciniomycetes</taxon>
        <taxon>Pucciniales</taxon>
        <taxon>Phakopsoraceae</taxon>
        <taxon>Phakopsora</taxon>
    </lineage>
</organism>
<dbReference type="PANTHER" id="PTHR13387:SF9">
    <property type="entry name" value="PROTEIN HGH1 HOMOLOG"/>
    <property type="match status" value="1"/>
</dbReference>
<comment type="similarity">
    <text evidence="1">Belongs to the HGH1 family.</text>
</comment>
<reference evidence="7" key="1">
    <citation type="submission" date="2022-06" db="EMBL/GenBank/DDBJ databases">
        <authorList>
            <consortium name="SYNGENTA / RWTH Aachen University"/>
        </authorList>
    </citation>
    <scope>NUCLEOTIDE SEQUENCE</scope>
</reference>
<feature type="compositionally biased region" description="Basic and acidic residues" evidence="3">
    <location>
        <begin position="390"/>
        <end position="405"/>
    </location>
</feature>
<protein>
    <recommendedName>
        <fullName evidence="2">Protein HGH1 homolog</fullName>
    </recommendedName>
</protein>
<evidence type="ECO:0000313" key="7">
    <source>
        <dbReference type="EMBL" id="CAH7690548.1"/>
    </source>
</evidence>
<dbReference type="Proteomes" id="UP001153365">
    <property type="component" value="Unassembled WGS sequence"/>
</dbReference>
<feature type="compositionally biased region" description="Acidic residues" evidence="3">
    <location>
        <begin position="406"/>
        <end position="417"/>
    </location>
</feature>
<evidence type="ECO:0000259" key="6">
    <source>
        <dbReference type="Pfam" id="PF04064"/>
    </source>
</evidence>
<dbReference type="InterPro" id="IPR007205">
    <property type="entry name" value="Protein_HGH1_N"/>
</dbReference>
<dbReference type="EMBL" id="CALTRL010006329">
    <property type="protein sequence ID" value="CAH7690548.1"/>
    <property type="molecule type" value="Genomic_DNA"/>
</dbReference>
<evidence type="ECO:0000313" key="8">
    <source>
        <dbReference type="Proteomes" id="UP001153365"/>
    </source>
</evidence>
<dbReference type="PANTHER" id="PTHR13387">
    <property type="entry name" value="PROTEIN HGH1 HOMOLOG"/>
    <property type="match status" value="1"/>
</dbReference>
<feature type="domain" description="Protein HGH1 C-terminal" evidence="6">
    <location>
        <begin position="336"/>
        <end position="389"/>
    </location>
</feature>
<evidence type="ECO:0000256" key="3">
    <source>
        <dbReference type="SAM" id="MobiDB-lite"/>
    </source>
</evidence>
<dbReference type="InterPro" id="IPR016024">
    <property type="entry name" value="ARM-type_fold"/>
</dbReference>
<keyword evidence="4" id="KW-0732">Signal</keyword>
<proteinExistence type="inferred from homology"/>
<evidence type="ECO:0000256" key="1">
    <source>
        <dbReference type="ARBA" id="ARBA00006712"/>
    </source>
</evidence>
<accession>A0AAV0BWB6</accession>
<keyword evidence="8" id="KW-1185">Reference proteome</keyword>
<dbReference type="Gene3D" id="1.25.10.10">
    <property type="entry name" value="Leucine-rich Repeat Variant"/>
    <property type="match status" value="1"/>
</dbReference>
<sequence length="417" mass="47370">MALLAVSVGIIFFAAVLWLGPRSSQCELIEFIHHPNPGLRKLAIKGLLPYTIRSTKVSSTTHRDEKVEKVYDVRRFAEDEDRLVIGHDALSALINLTDLQKVVEKVSDPGFLEFLITRIILDPDSILADLGCMLLSNLTKIETVIAKLLSLSNLKSYITSKPKLLDLIQASSDSDSDDKHTKKPSWMWIDFLVEVFCRSDQFNSNSNFHFLASVWANFSSCLLGRNYLISLNEEHISSIDTPLFQLLPFTQHPNLIRRGGVISCIKNCCFTIEAHRGLLDPKKLNVLPPILIPLIGPEPFEDPADELDFPSECQFLNTESKLREPDPNLRLILIEALILLASLSAQRNYLRDKKVYRIIQVLHLNENDEKVQEAVERLVNLLMRDDSDENENKPEKKFASVKEEKVVDEDENQLTEV</sequence>
<evidence type="ECO:0000259" key="5">
    <source>
        <dbReference type="Pfam" id="PF04063"/>
    </source>
</evidence>
<evidence type="ECO:0000256" key="4">
    <source>
        <dbReference type="SAM" id="SignalP"/>
    </source>
</evidence>
<evidence type="ECO:0000256" key="2">
    <source>
        <dbReference type="ARBA" id="ARBA00014076"/>
    </source>
</evidence>
<dbReference type="InterPro" id="IPR039717">
    <property type="entry name" value="Hgh1"/>
</dbReference>
<dbReference type="AlphaFoldDB" id="A0AAV0BWB6"/>
<feature type="region of interest" description="Disordered" evidence="3">
    <location>
        <begin position="384"/>
        <end position="417"/>
    </location>
</feature>
<feature type="chain" id="PRO_5043818634" description="Protein HGH1 homolog" evidence="4">
    <location>
        <begin position="27"/>
        <end position="417"/>
    </location>
</feature>
<feature type="signal peptide" evidence="4">
    <location>
        <begin position="1"/>
        <end position="26"/>
    </location>
</feature>
<dbReference type="SUPFAM" id="SSF48371">
    <property type="entry name" value="ARM repeat"/>
    <property type="match status" value="1"/>
</dbReference>
<gene>
    <name evidence="7" type="ORF">PPACK8108_LOCUS25925</name>
</gene>